<name>A0ABQ5Q649_9BACT</name>
<comment type="similarity">
    <text evidence="2">Belongs to the 2H phosphoesterase superfamily. ThpR family.</text>
</comment>
<keyword evidence="1 2" id="KW-0378">Hydrolase</keyword>
<feature type="short sequence motif" description="HXTX 2" evidence="2">
    <location>
        <begin position="123"/>
        <end position="126"/>
    </location>
</feature>
<dbReference type="InterPro" id="IPR004175">
    <property type="entry name" value="RNA_CPDase"/>
</dbReference>
<dbReference type="PANTHER" id="PTHR35561">
    <property type="entry name" value="RNA 2',3'-CYCLIC PHOSPHODIESTERASE"/>
    <property type="match status" value="1"/>
</dbReference>
<comment type="catalytic activity">
    <reaction evidence="2">
        <text>a 3'-end 2',3'-cyclophospho-ribonucleotide-RNA + H2O = a 3'-end 2'-phospho-ribonucleotide-RNA + H(+)</text>
        <dbReference type="Rhea" id="RHEA:11828"/>
        <dbReference type="Rhea" id="RHEA-COMP:10464"/>
        <dbReference type="Rhea" id="RHEA-COMP:17353"/>
        <dbReference type="ChEBI" id="CHEBI:15377"/>
        <dbReference type="ChEBI" id="CHEBI:15378"/>
        <dbReference type="ChEBI" id="CHEBI:83064"/>
        <dbReference type="ChEBI" id="CHEBI:173113"/>
        <dbReference type="EC" id="3.1.4.58"/>
    </reaction>
</comment>
<dbReference type="PANTHER" id="PTHR35561:SF1">
    <property type="entry name" value="RNA 2',3'-CYCLIC PHOSPHODIESTERASE"/>
    <property type="match status" value="1"/>
</dbReference>
<dbReference type="Pfam" id="PF13563">
    <property type="entry name" value="2_5_RNA_ligase2"/>
    <property type="match status" value="1"/>
</dbReference>
<dbReference type="RefSeq" id="WP_285724230.1">
    <property type="nucleotide sequence ID" value="NZ_BSDD01000002.1"/>
</dbReference>
<accession>A0ABQ5Q649</accession>
<evidence type="ECO:0000313" key="4">
    <source>
        <dbReference type="Proteomes" id="UP001165089"/>
    </source>
</evidence>
<evidence type="ECO:0000313" key="3">
    <source>
        <dbReference type="EMBL" id="GLH69979.1"/>
    </source>
</evidence>
<sequence length="173" mass="18581">MRLFLALPLPPDPCETLDRWQRSHPGIEGWSRPGGLHLTLAFLGARAPEDLDALARLGAAVAVRQRPFELATTHLGGFPAADRARVLWLGVAPSAALEALAGDLRSALAAAGEAFDAKPFRAHLTLARFRRARPVAAFADPPAAAFAADRLVLFESAPQGCYTPLRTWPFRGV</sequence>
<gene>
    <name evidence="3" type="primary">yadP</name>
    <name evidence="3" type="ORF">GETHPA_15120</name>
</gene>
<dbReference type="EC" id="3.1.4.58" evidence="2"/>
<dbReference type="HAMAP" id="MF_01940">
    <property type="entry name" value="RNA_CPDase"/>
    <property type="match status" value="1"/>
</dbReference>
<feature type="short sequence motif" description="HXTX 1" evidence="2">
    <location>
        <begin position="37"/>
        <end position="40"/>
    </location>
</feature>
<dbReference type="Gene3D" id="3.90.1140.10">
    <property type="entry name" value="Cyclic phosphodiesterase"/>
    <property type="match status" value="1"/>
</dbReference>
<dbReference type="InterPro" id="IPR009097">
    <property type="entry name" value="Cyclic_Pdiesterase"/>
</dbReference>
<comment type="caution">
    <text evidence="3">The sequence shown here is derived from an EMBL/GenBank/DDBJ whole genome shotgun (WGS) entry which is preliminary data.</text>
</comment>
<proteinExistence type="inferred from homology"/>
<evidence type="ECO:0000256" key="2">
    <source>
        <dbReference type="HAMAP-Rule" id="MF_01940"/>
    </source>
</evidence>
<organism evidence="3 4">
    <name type="scientific">Geothrix rubra</name>
    <dbReference type="NCBI Taxonomy" id="2927977"/>
    <lineage>
        <taxon>Bacteria</taxon>
        <taxon>Pseudomonadati</taxon>
        <taxon>Acidobacteriota</taxon>
        <taxon>Holophagae</taxon>
        <taxon>Holophagales</taxon>
        <taxon>Holophagaceae</taxon>
        <taxon>Geothrix</taxon>
    </lineage>
</organism>
<feature type="active site" description="Proton donor" evidence="2">
    <location>
        <position position="37"/>
    </location>
</feature>
<reference evidence="3 4" key="1">
    <citation type="journal article" date="2023" name="Antonie Van Leeuwenhoek">
        <title>Mesoterricola silvestris gen. nov., sp. nov., Mesoterricola sediminis sp. nov., Geothrix oryzae sp. nov., Geothrix edaphica sp. nov., Geothrix rubra sp. nov., and Geothrix limicola sp. nov., six novel members of Acidobacteriota isolated from soils.</title>
        <authorList>
            <person name="Itoh H."/>
            <person name="Sugisawa Y."/>
            <person name="Mise K."/>
            <person name="Xu Z."/>
            <person name="Kuniyasu M."/>
            <person name="Ushijima N."/>
            <person name="Kawano K."/>
            <person name="Kobayashi E."/>
            <person name="Shiratori Y."/>
            <person name="Masuda Y."/>
            <person name="Senoo K."/>
        </authorList>
    </citation>
    <scope>NUCLEOTIDE SEQUENCE [LARGE SCALE GENOMIC DNA]</scope>
    <source>
        <strain evidence="3 4">Red803</strain>
    </source>
</reference>
<protein>
    <recommendedName>
        <fullName evidence="2">RNA 2',3'-cyclic phosphodiesterase</fullName>
        <shortName evidence="2">RNA 2',3'-CPDase</shortName>
        <ecNumber evidence="2">3.1.4.58</ecNumber>
    </recommendedName>
</protein>
<dbReference type="NCBIfam" id="TIGR02258">
    <property type="entry name" value="2_5_ligase"/>
    <property type="match status" value="1"/>
</dbReference>
<dbReference type="EMBL" id="BSDD01000002">
    <property type="protein sequence ID" value="GLH69979.1"/>
    <property type="molecule type" value="Genomic_DNA"/>
</dbReference>
<evidence type="ECO:0000256" key="1">
    <source>
        <dbReference type="ARBA" id="ARBA00022801"/>
    </source>
</evidence>
<dbReference type="Proteomes" id="UP001165089">
    <property type="component" value="Unassembled WGS sequence"/>
</dbReference>
<keyword evidence="4" id="KW-1185">Reference proteome</keyword>
<feature type="active site" description="Proton acceptor" evidence="2">
    <location>
        <position position="123"/>
    </location>
</feature>
<dbReference type="SUPFAM" id="SSF55144">
    <property type="entry name" value="LigT-like"/>
    <property type="match status" value="1"/>
</dbReference>
<comment type="function">
    <text evidence="2">Hydrolyzes RNA 2',3'-cyclic phosphodiester to an RNA 2'-phosphomonoester.</text>
</comment>